<evidence type="ECO:0000256" key="4">
    <source>
        <dbReference type="ARBA" id="ARBA00022832"/>
    </source>
</evidence>
<dbReference type="InterPro" id="IPR013154">
    <property type="entry name" value="ADH-like_N"/>
</dbReference>
<accession>A0A0F4ESP5</accession>
<dbReference type="InterPro" id="IPR006162">
    <property type="entry name" value="Ppantetheine_attach_site"/>
</dbReference>
<dbReference type="InterPro" id="IPR036736">
    <property type="entry name" value="ACP-like_sf"/>
</dbReference>
<feature type="domain" description="PKS/mFAS DH" evidence="11">
    <location>
        <begin position="899"/>
        <end position="1184"/>
    </location>
</feature>
<dbReference type="GO" id="GO:0016491">
    <property type="term" value="F:oxidoreductase activity"/>
    <property type="evidence" value="ECO:0007669"/>
    <property type="project" value="InterPro"/>
</dbReference>
<feature type="region of interest" description="N-terminal hotdog fold" evidence="8">
    <location>
        <begin position="899"/>
        <end position="1019"/>
    </location>
</feature>
<dbReference type="RefSeq" id="WP_045842279.1">
    <property type="nucleotide sequence ID" value="NZ_CP083405.1"/>
</dbReference>
<dbReference type="SUPFAM" id="SSF50129">
    <property type="entry name" value="GroES-like"/>
    <property type="match status" value="1"/>
</dbReference>
<dbReference type="Gene3D" id="3.90.180.10">
    <property type="entry name" value="Medium-chain alcohol dehydrogenases, catalytic domain"/>
    <property type="match status" value="1"/>
</dbReference>
<dbReference type="PROSITE" id="PS00012">
    <property type="entry name" value="PHOSPHOPANTETHEINE"/>
    <property type="match status" value="1"/>
</dbReference>
<reference evidence="12 13" key="1">
    <citation type="journal article" date="2015" name="Proc. Natl. Acad. Sci. U.S.A.">
        <title>Insight into the evolution and origin of leprosy bacilli from the genome sequence of Mycobacterium lepromatosis.</title>
        <authorList>
            <person name="Singh P."/>
            <person name="Benjak A."/>
            <person name="Schuenemann V.J."/>
            <person name="Herbig A."/>
            <person name="Avanzi C."/>
            <person name="Busso P."/>
            <person name="Nieselt K."/>
            <person name="Krause J."/>
            <person name="Vera-Cabrera L."/>
            <person name="Cole S.T."/>
        </authorList>
    </citation>
    <scope>NUCLEOTIDE SEQUENCE [LARGE SCALE GENOMIC DNA]</scope>
    <source>
        <strain evidence="12 13">Mx1-22A</strain>
    </source>
</reference>
<dbReference type="InterPro" id="IPR014030">
    <property type="entry name" value="Ketoacyl_synth_N"/>
</dbReference>
<dbReference type="Pfam" id="PF08659">
    <property type="entry name" value="KR"/>
    <property type="match status" value="1"/>
</dbReference>
<dbReference type="InterPro" id="IPR014031">
    <property type="entry name" value="Ketoacyl_synth_C"/>
</dbReference>
<evidence type="ECO:0000259" key="10">
    <source>
        <dbReference type="PROSITE" id="PS52004"/>
    </source>
</evidence>
<dbReference type="PROSITE" id="PS50075">
    <property type="entry name" value="CARRIER"/>
    <property type="match status" value="1"/>
</dbReference>
<dbReference type="Pfam" id="PF13602">
    <property type="entry name" value="ADH_zinc_N_2"/>
    <property type="match status" value="1"/>
</dbReference>
<dbReference type="InterPro" id="IPR016036">
    <property type="entry name" value="Malonyl_transacylase_ACP-bd"/>
</dbReference>
<evidence type="ECO:0000313" key="13">
    <source>
        <dbReference type="Proteomes" id="UP000053699"/>
    </source>
</evidence>
<keyword evidence="2" id="KW-0597">Phosphoprotein</keyword>
<dbReference type="OrthoDB" id="9778690at2"/>
<dbReference type="Pfam" id="PF14765">
    <property type="entry name" value="PS-DH"/>
    <property type="match status" value="1"/>
</dbReference>
<evidence type="ECO:0000259" key="9">
    <source>
        <dbReference type="PROSITE" id="PS50075"/>
    </source>
</evidence>
<dbReference type="PANTHER" id="PTHR43775">
    <property type="entry name" value="FATTY ACID SYNTHASE"/>
    <property type="match status" value="1"/>
</dbReference>
<keyword evidence="6" id="KW-0443">Lipid metabolism</keyword>
<dbReference type="InterPro" id="IPR016035">
    <property type="entry name" value="Acyl_Trfase/lysoPLipase"/>
</dbReference>
<feature type="active site" description="Proton donor; for dehydratase activity" evidence="8">
    <location>
        <position position="1098"/>
    </location>
</feature>
<dbReference type="SMART" id="SM00826">
    <property type="entry name" value="PKS_DH"/>
    <property type="match status" value="1"/>
</dbReference>
<dbReference type="InterPro" id="IPR042104">
    <property type="entry name" value="PKS_dehydratase_sf"/>
</dbReference>
<dbReference type="InterPro" id="IPR020841">
    <property type="entry name" value="PKS_Beta-ketoAc_synthase_dom"/>
</dbReference>
<dbReference type="PATRIC" id="fig|480418.6.peg.374"/>
<evidence type="ECO:0000256" key="7">
    <source>
        <dbReference type="ARBA" id="ARBA00023268"/>
    </source>
</evidence>
<dbReference type="GO" id="GO:0004315">
    <property type="term" value="F:3-oxoacyl-[acyl-carrier-protein] synthase activity"/>
    <property type="evidence" value="ECO:0007669"/>
    <property type="project" value="InterPro"/>
</dbReference>
<dbReference type="InterPro" id="IPR036291">
    <property type="entry name" value="NAD(P)-bd_dom_sf"/>
</dbReference>
<dbReference type="Gene3D" id="1.10.1200.10">
    <property type="entry name" value="ACP-like"/>
    <property type="match status" value="1"/>
</dbReference>
<dbReference type="Gene3D" id="3.40.47.10">
    <property type="match status" value="1"/>
</dbReference>
<dbReference type="FunFam" id="3.40.50.720:FF:000416">
    <property type="entry name" value="Multifunctional mycocerosic acid synthase"/>
    <property type="match status" value="1"/>
</dbReference>
<dbReference type="Pfam" id="PF00550">
    <property type="entry name" value="PP-binding"/>
    <property type="match status" value="1"/>
</dbReference>
<dbReference type="Gene3D" id="3.40.366.10">
    <property type="entry name" value="Malonyl-Coenzyme A Acyl Carrier Protein, domain 2"/>
    <property type="match status" value="1"/>
</dbReference>
<dbReference type="PROSITE" id="PS52019">
    <property type="entry name" value="PKS_MFAS_DH"/>
    <property type="match status" value="1"/>
</dbReference>
<dbReference type="Gene3D" id="3.30.70.250">
    <property type="entry name" value="Malonyl-CoA ACP transacylase, ACP-binding"/>
    <property type="match status" value="1"/>
</dbReference>
<dbReference type="PROSITE" id="PS52004">
    <property type="entry name" value="KS3_2"/>
    <property type="match status" value="1"/>
</dbReference>
<dbReference type="Pfam" id="PF00109">
    <property type="entry name" value="ketoacyl-synt"/>
    <property type="match status" value="1"/>
</dbReference>
<dbReference type="InterPro" id="IPR014043">
    <property type="entry name" value="Acyl_transferase_dom"/>
</dbReference>
<dbReference type="SMART" id="SM01294">
    <property type="entry name" value="PKS_PP_betabranch"/>
    <property type="match status" value="1"/>
</dbReference>
<dbReference type="SMART" id="SM00829">
    <property type="entry name" value="PKS_ER"/>
    <property type="match status" value="1"/>
</dbReference>
<organism evidence="12 13">
    <name type="scientific">Mycobacterium lepromatosis</name>
    <dbReference type="NCBI Taxonomy" id="480418"/>
    <lineage>
        <taxon>Bacteria</taxon>
        <taxon>Bacillati</taxon>
        <taxon>Actinomycetota</taxon>
        <taxon>Actinomycetes</taxon>
        <taxon>Mycobacteriales</taxon>
        <taxon>Mycobacteriaceae</taxon>
        <taxon>Mycobacterium</taxon>
    </lineage>
</organism>
<dbReference type="EMBL" id="JRPY01000010">
    <property type="protein sequence ID" value="KJX75854.1"/>
    <property type="molecule type" value="Genomic_DNA"/>
</dbReference>
<gene>
    <name evidence="12" type="primary">mas</name>
    <name evidence="12" type="ORF">MLPM_0139</name>
</gene>
<dbReference type="InterPro" id="IPR032821">
    <property type="entry name" value="PKS_assoc"/>
</dbReference>
<evidence type="ECO:0000256" key="8">
    <source>
        <dbReference type="PROSITE-ProRule" id="PRU01363"/>
    </source>
</evidence>
<dbReference type="Proteomes" id="UP000053699">
    <property type="component" value="Unassembled WGS sequence"/>
</dbReference>
<dbReference type="SUPFAM" id="SSF51735">
    <property type="entry name" value="NAD(P)-binding Rossmann-fold domains"/>
    <property type="match status" value="3"/>
</dbReference>
<dbReference type="InterPro" id="IPR016039">
    <property type="entry name" value="Thiolase-like"/>
</dbReference>
<dbReference type="SMART" id="SM00823">
    <property type="entry name" value="PKS_PP"/>
    <property type="match status" value="1"/>
</dbReference>
<dbReference type="Pfam" id="PF08240">
    <property type="entry name" value="ADH_N"/>
    <property type="match status" value="1"/>
</dbReference>
<protein>
    <submittedName>
        <fullName evidence="12">Mycocerosic synthase</fullName>
    </submittedName>
</protein>
<sequence>METSVTPIAVIGMGCRLPGGINSPDKLWESLLRGDNLVTEVPADRWDADDFYDPEPGVPGRSVSRWGGFLDDVAGFDAAFFGISEREATSIDPQQRLLLETSWEAIEQGGLDPASLAGSSTAVFTGLTHEDYLVLTTAAGGLASPYVVTGLNNSVASGRISHTLGLHGPAMTFDTACSSGLMAVHLACRSLHDGESDFALAGGCAVLLEPHASVAASAQGMLSSTGRCKSFDADADGFVRSEGCAMVLLKRLPDALRDGNRIFAVILGTATNQDGGTETLMMPSEDAQVAVYQAALTASGVEPETVGVVEAHGTGTPIGDPIEYRSLARVYGAGTPCALGSAKSNMGHSTASAGTVGLIKAIMSLRHSLVPPLLHFDRLPDELTEIETGLFVPQKVTPWPLGGCNAPKRVAVSSFGMSGTNVHAIIEEAPAEACATAALETSTGDAKLVQRLFMLSSTSSAALRETACQLATWVEKHQDSVPLSDLAYTLARGRAHRPVRTAVIAADLPELVEGLREVAGGENLYAAAVGHGDRGPVWVFSGQGSQWAAMGAQLLENEPVFAATITKLESVIAAESGFSVTEAITTQETVAGIDKVQPAVFAVQVALATTMEQTYGVRPGAVIGHSMGESAAAVVAGALSLEDAARVICRRSKLMTRIAGSGAMGSVELPAKQVNSELMARGIDDVVISVVASPQSTVIGGATETVRGLIAQWEQRDVMAREVAVDVASHSPQVDPILDDLAAALADIAPMTPKVPYYSTTLFDPREWPVCNGAYWVDNLRNTVQFAAAVQAAMEDGYRVFAELSPHPLLTHAVEQTARALDMSVAALAGMRREQPLPYGLRGLLTDLHSAGAALDFAALYPAGRLLDAPLPAWTHPRLFIDTDGQEQRAKGACTVTVHPLLGSHVRLLEEPERHIWQGNVGTAALSWLADHRVHNVAALPAAAYCEMALAAAVEVFDEAAEVRAIAFEQMLLLDDETPIDAIASVDAPGVINFMVQVNRDGEKMRNATATLHAAEVDCPPPACDIAALLAAHPNSVNGAEMRESFAERGVQLGAAFTGLATVHTAEAEAGTVLAEVALPASIRFQQSSYHIHPALLDACFQSVGAGVDATKVGSKGGLLLPLGVRSLRAYRPTRNARYCYTRLTKIEPRGGGEADLDVLDEHGTVLLAVRGLRMGTGTTERGELDRQLGERLLTLGWQQRTLPEAAHVGPGSWLLIDTFNASEIPDMWVSRLTDALKSSGTQDTECANLSWRIQDDPVVSREKLVRQLRGRDGVVILYGPRAGALDEQSLLAGREQVRHLVRITRELADFEGELPRLFVVTRQAQIVQAGDAANLEQAGLRGLLRVISSEHPMLRTTLVDVDEHTDVERVAQQLLSGSEEDETAWRNGDWYVARLKPSPLSHEDRRTVVLNPEHDGLRVHVRRPGDLQSLELVASERVPPGTGQLEVAVSMSSINFADVLIAFGRFPIIDDREPQLGMDFVGVVTAVGEGVSGHQIGDRVGGFAEGGCWRTFLTCDANLAVTLPSGLTDEQAITAATAHATAWYGLNDLAGVKTGDKVLIHSATGGVGQAAISIARAKGAEIFATAGNSTKRAMLHELGIEHVYDSRSVEFAEQIRRDTDGYGVDIVLNSLPGAAQRAGLELLTFGGRFVEIGKADVYGNTRLGLFPFRRGLTFYYLDLALMSVTQPDRVRELLATVFKLTADGVLTAPECTHYPLTDAANAIRAMSNAEHTGKLVLDIPRTGSRSVALPPEQAPIYRHDGSYIITGGLGGLGLFFASKLVEAGCGRIVLTARSQPNPKARQTIERLCAAGADIVVECGNIAEPGTADRLVNAATATGLPLRGVLHSAAVVEDATLANITDELIDRDWSPKVYGSWNLHCATIGQPVDWFCLFSSGAALLGSPGQGAYAAANSWIDLFAHWRRAQGLPVSAIAWGAWGEVGRATFLAEGGEIMITPDEGAYAFEMLVRHDRPYSGYIPILGAPWLPDLVRRSPWGEMFASSGQGSRGPSKFRMELLALPQDEWSGRLRRMLVEQASMILRRTIDADRSFIEYGLDSLGMLEMRTQIESETGIRLTPNVIATNNTARTLAQYLADTLAEEGAAALTAMAPPQTP</sequence>
<dbReference type="GO" id="GO:0071770">
    <property type="term" value="P:DIM/DIP cell wall layer assembly"/>
    <property type="evidence" value="ECO:0007669"/>
    <property type="project" value="TreeGrafter"/>
</dbReference>
<keyword evidence="5" id="KW-0521">NADP</keyword>
<dbReference type="InterPro" id="IPR057326">
    <property type="entry name" value="KR_dom"/>
</dbReference>
<dbReference type="FunFam" id="3.40.50.720:FF:000372">
    <property type="entry name" value="Mycocerosic acid synthase-like polyketide synthase"/>
    <property type="match status" value="1"/>
</dbReference>
<feature type="domain" description="Carrier" evidence="9">
    <location>
        <begin position="2022"/>
        <end position="2097"/>
    </location>
</feature>
<keyword evidence="4" id="KW-0276">Fatty acid metabolism</keyword>
<dbReference type="GO" id="GO:0031177">
    <property type="term" value="F:phosphopantetheine binding"/>
    <property type="evidence" value="ECO:0007669"/>
    <property type="project" value="InterPro"/>
</dbReference>
<dbReference type="SMART" id="SM00822">
    <property type="entry name" value="PKS_KR"/>
    <property type="match status" value="1"/>
</dbReference>
<dbReference type="Pfam" id="PF21089">
    <property type="entry name" value="PKS_DH_N"/>
    <property type="match status" value="1"/>
</dbReference>
<dbReference type="CDD" id="cd00833">
    <property type="entry name" value="PKS"/>
    <property type="match status" value="1"/>
</dbReference>
<dbReference type="FunFam" id="3.40.47.10:FF:000019">
    <property type="entry name" value="Polyketide synthase type I"/>
    <property type="match status" value="1"/>
</dbReference>
<evidence type="ECO:0000313" key="12">
    <source>
        <dbReference type="EMBL" id="KJX75854.1"/>
    </source>
</evidence>
<keyword evidence="13" id="KW-1185">Reference proteome</keyword>
<dbReference type="InterPro" id="IPR049551">
    <property type="entry name" value="PKS_DH_C"/>
</dbReference>
<evidence type="ECO:0000256" key="3">
    <source>
        <dbReference type="ARBA" id="ARBA00022679"/>
    </source>
</evidence>
<feature type="region of interest" description="C-terminal hotdog fold" evidence="8">
    <location>
        <begin position="1034"/>
        <end position="1184"/>
    </location>
</feature>
<dbReference type="Gene3D" id="3.10.129.110">
    <property type="entry name" value="Polyketide synthase dehydratase"/>
    <property type="match status" value="1"/>
</dbReference>
<dbReference type="GO" id="GO:0005886">
    <property type="term" value="C:plasma membrane"/>
    <property type="evidence" value="ECO:0007669"/>
    <property type="project" value="TreeGrafter"/>
</dbReference>
<dbReference type="FunFam" id="3.40.50.720:FF:000209">
    <property type="entry name" value="Polyketide synthase Pks12"/>
    <property type="match status" value="1"/>
</dbReference>
<dbReference type="Pfam" id="PF00698">
    <property type="entry name" value="Acyl_transf_1"/>
    <property type="match status" value="1"/>
</dbReference>
<dbReference type="FunFam" id="3.30.70.250:FF:000003">
    <property type="entry name" value="Polyketide beta-ketoacyl synthase Pks3"/>
    <property type="match status" value="1"/>
</dbReference>
<dbReference type="STRING" id="480418.GCA_000975265_01123"/>
<dbReference type="SUPFAM" id="SSF47336">
    <property type="entry name" value="ACP-like"/>
    <property type="match status" value="1"/>
</dbReference>
<dbReference type="InterPro" id="IPR001227">
    <property type="entry name" value="Ac_transferase_dom_sf"/>
</dbReference>
<dbReference type="PANTHER" id="PTHR43775:SF37">
    <property type="entry name" value="SI:DKEY-61P9.11"/>
    <property type="match status" value="1"/>
</dbReference>
<dbReference type="GO" id="GO:0004312">
    <property type="term" value="F:fatty acid synthase activity"/>
    <property type="evidence" value="ECO:0007669"/>
    <property type="project" value="TreeGrafter"/>
</dbReference>
<name>A0A0F4ESP5_9MYCO</name>
<dbReference type="InterPro" id="IPR018201">
    <property type="entry name" value="Ketoacyl_synth_AS"/>
</dbReference>
<dbReference type="SMART" id="SM00827">
    <property type="entry name" value="PKS_AT"/>
    <property type="match status" value="1"/>
</dbReference>
<dbReference type="SUPFAM" id="SSF53901">
    <property type="entry name" value="Thiolase-like"/>
    <property type="match status" value="1"/>
</dbReference>
<evidence type="ECO:0000259" key="11">
    <source>
        <dbReference type="PROSITE" id="PS52019"/>
    </source>
</evidence>
<dbReference type="InterPro" id="IPR009081">
    <property type="entry name" value="PP-bd_ACP"/>
</dbReference>
<dbReference type="InterPro" id="IPR049552">
    <property type="entry name" value="PKS_DH_N"/>
</dbReference>
<keyword evidence="1" id="KW-0596">Phosphopantetheine</keyword>
<dbReference type="Pfam" id="PF16197">
    <property type="entry name" value="KAsynt_C_assoc"/>
    <property type="match status" value="1"/>
</dbReference>
<evidence type="ECO:0000256" key="6">
    <source>
        <dbReference type="ARBA" id="ARBA00023098"/>
    </source>
</evidence>
<dbReference type="InterPro" id="IPR020807">
    <property type="entry name" value="PKS_DH"/>
</dbReference>
<dbReference type="InterPro" id="IPR020806">
    <property type="entry name" value="PKS_PP-bd"/>
</dbReference>
<feature type="active site" description="Proton acceptor; for dehydratase activity" evidence="8">
    <location>
        <position position="932"/>
    </location>
</feature>
<evidence type="ECO:0000256" key="5">
    <source>
        <dbReference type="ARBA" id="ARBA00022857"/>
    </source>
</evidence>
<dbReference type="GO" id="GO:0006633">
    <property type="term" value="P:fatty acid biosynthetic process"/>
    <property type="evidence" value="ECO:0007669"/>
    <property type="project" value="InterPro"/>
</dbReference>
<dbReference type="InterPro" id="IPR049900">
    <property type="entry name" value="PKS_mFAS_DH"/>
</dbReference>
<keyword evidence="7" id="KW-0511">Multifunctional enzyme</keyword>
<dbReference type="SUPFAM" id="SSF52151">
    <property type="entry name" value="FabD/lysophospholipase-like"/>
    <property type="match status" value="1"/>
</dbReference>
<dbReference type="InterPro" id="IPR013968">
    <property type="entry name" value="PKS_KR"/>
</dbReference>
<dbReference type="GO" id="GO:0005737">
    <property type="term" value="C:cytoplasm"/>
    <property type="evidence" value="ECO:0007669"/>
    <property type="project" value="TreeGrafter"/>
</dbReference>
<dbReference type="SMART" id="SM00825">
    <property type="entry name" value="PKS_KS"/>
    <property type="match status" value="1"/>
</dbReference>
<dbReference type="InterPro" id="IPR053386">
    <property type="entry name" value="MBFA_synthase"/>
</dbReference>
<evidence type="ECO:0000256" key="2">
    <source>
        <dbReference type="ARBA" id="ARBA00022553"/>
    </source>
</evidence>
<dbReference type="SUPFAM" id="SSF55048">
    <property type="entry name" value="Probable ACP-binding domain of malonyl-CoA ACP transacylase"/>
    <property type="match status" value="1"/>
</dbReference>
<dbReference type="InterPro" id="IPR050091">
    <property type="entry name" value="PKS_NRPS_Biosynth_Enz"/>
</dbReference>
<feature type="domain" description="Ketosynthase family 3 (KS3)" evidence="10">
    <location>
        <begin position="5"/>
        <end position="428"/>
    </location>
</feature>
<dbReference type="InterPro" id="IPR011032">
    <property type="entry name" value="GroES-like_sf"/>
</dbReference>
<proteinExistence type="predicted"/>
<comment type="caution">
    <text evidence="12">The sequence shown here is derived from an EMBL/GenBank/DDBJ whole genome shotgun (WGS) entry which is preliminary data.</text>
</comment>
<dbReference type="Gene3D" id="3.40.50.720">
    <property type="entry name" value="NAD(P)-binding Rossmann-like Domain"/>
    <property type="match status" value="3"/>
</dbReference>
<dbReference type="InterPro" id="IPR020843">
    <property type="entry name" value="ER"/>
</dbReference>
<evidence type="ECO:0000256" key="1">
    <source>
        <dbReference type="ARBA" id="ARBA00022450"/>
    </source>
</evidence>
<dbReference type="Pfam" id="PF02801">
    <property type="entry name" value="Ketoacyl-synt_C"/>
    <property type="match status" value="1"/>
</dbReference>
<keyword evidence="3" id="KW-0808">Transferase</keyword>
<dbReference type="NCBIfam" id="NF041183">
    <property type="entry name" value="Pks2_ls1_myc"/>
    <property type="match status" value="1"/>
</dbReference>
<dbReference type="CDD" id="cd05195">
    <property type="entry name" value="enoyl_red"/>
    <property type="match status" value="1"/>
</dbReference>
<dbReference type="PROSITE" id="PS00606">
    <property type="entry name" value="KS3_1"/>
    <property type="match status" value="1"/>
</dbReference>